<dbReference type="InterPro" id="IPR011990">
    <property type="entry name" value="TPR-like_helical_dom_sf"/>
</dbReference>
<gene>
    <name evidence="2" type="ordered locus">Sare_0597</name>
</gene>
<dbReference type="AlphaFoldDB" id="A8M155"/>
<dbReference type="HOGENOM" id="CLU_566000_0_0_11"/>
<dbReference type="eggNOG" id="COG1476">
    <property type="taxonomic scope" value="Bacteria"/>
</dbReference>
<evidence type="ECO:0000313" key="2">
    <source>
        <dbReference type="EMBL" id="ABV96525.1"/>
    </source>
</evidence>
<dbReference type="KEGG" id="saq:Sare_0597"/>
<protein>
    <recommendedName>
        <fullName evidence="3">Transcriptional regulator</fullName>
    </recommendedName>
</protein>
<dbReference type="STRING" id="391037.Sare_0597"/>
<accession>A8M155</accession>
<organism evidence="2">
    <name type="scientific">Salinispora arenicola (strain CNS-205)</name>
    <dbReference type="NCBI Taxonomy" id="391037"/>
    <lineage>
        <taxon>Bacteria</taxon>
        <taxon>Bacillati</taxon>
        <taxon>Actinomycetota</taxon>
        <taxon>Actinomycetes</taxon>
        <taxon>Micromonosporales</taxon>
        <taxon>Micromonosporaceae</taxon>
        <taxon>Salinispora</taxon>
    </lineage>
</organism>
<feature type="compositionally biased region" description="Basic and acidic residues" evidence="1">
    <location>
        <begin position="109"/>
        <end position="123"/>
    </location>
</feature>
<dbReference type="EMBL" id="CP000850">
    <property type="protein sequence ID" value="ABV96525.1"/>
    <property type="molecule type" value="Genomic_DNA"/>
</dbReference>
<evidence type="ECO:0008006" key="3">
    <source>
        <dbReference type="Google" id="ProtNLM"/>
    </source>
</evidence>
<feature type="region of interest" description="Disordered" evidence="1">
    <location>
        <begin position="1"/>
        <end position="35"/>
    </location>
</feature>
<sequence>MAPKSGASDGPNTLLSDARRRLLSPSGSGRRMSRQEVAEAVNNYLWDNYGTRTSMDANHVGKLERGEHRWPKPTTREAFRAVLKASRDAELGFYITRGQRHTDPVVHQMRPGERLTPDDDHAGESLTGGEITDTGDMNRRELLRLLSLTGALLAAPVPGSQLDWARIESSGDGNRRLDPATLDEYEGLNALLWAAFGAAESKAAVSPLVNRQLTTLTVNLRRSHTTPVHRRLCGVTADLLQLAGEVAFDANAYSEAAHCYTLAATAAREAAAYDLWACAMIRHAFISVYERDFRHAAPMLAVAADLAQNGDSALSTRHWARTVQAQALAGLGDLGGCRRALDQAEEVNHLPGQVHNGGWLRFDGSRLAEERGACYVELRRPDLAEPVLSGALSQTLSTRRRGTVLTDLALVGVQRSDVHQIVLYGSAALDTARQSGSGVVGSKLNQLHHRLQPFLADTHVRHLNRQISALTRAGN</sequence>
<feature type="region of interest" description="Disordered" evidence="1">
    <location>
        <begin position="109"/>
        <end position="134"/>
    </location>
</feature>
<evidence type="ECO:0000256" key="1">
    <source>
        <dbReference type="SAM" id="MobiDB-lite"/>
    </source>
</evidence>
<proteinExistence type="predicted"/>
<name>A8M155_SALAI</name>
<reference evidence="2" key="1">
    <citation type="submission" date="2007-10" db="EMBL/GenBank/DDBJ databases">
        <title>Complete sequence of Salinispora arenicola CNS-205.</title>
        <authorList>
            <consortium name="US DOE Joint Genome Institute"/>
            <person name="Copeland A."/>
            <person name="Lucas S."/>
            <person name="Lapidus A."/>
            <person name="Barry K."/>
            <person name="Glavina del Rio T."/>
            <person name="Dalin E."/>
            <person name="Tice H."/>
            <person name="Pitluck S."/>
            <person name="Foster B."/>
            <person name="Schmutz J."/>
            <person name="Larimer F."/>
            <person name="Land M."/>
            <person name="Hauser L."/>
            <person name="Kyrpides N."/>
            <person name="Ivanova N."/>
            <person name="Jensen P.R."/>
            <person name="Moore B.S."/>
            <person name="Penn K."/>
            <person name="Jenkins C."/>
            <person name="Udwary D."/>
            <person name="Xiang L."/>
            <person name="Gontang E."/>
            <person name="Richardson P."/>
        </authorList>
    </citation>
    <scope>NUCLEOTIDE SEQUENCE [LARGE SCALE GENOMIC DNA]</scope>
    <source>
        <strain evidence="2">CNS-205</strain>
    </source>
</reference>
<dbReference type="SUPFAM" id="SSF48452">
    <property type="entry name" value="TPR-like"/>
    <property type="match status" value="1"/>
</dbReference>